<comment type="caution">
    <text evidence="1">The sequence shown here is derived from an EMBL/GenBank/DDBJ whole genome shotgun (WGS) entry which is preliminary data.</text>
</comment>
<dbReference type="RefSeq" id="WP_109396356.1">
    <property type="nucleotide sequence ID" value="NZ_JAIKTY010000082.1"/>
</dbReference>
<name>A0AAW7CYU3_9GAMM</name>
<gene>
    <name evidence="1" type="ORF">QSH02_13800</name>
</gene>
<protein>
    <submittedName>
        <fullName evidence="1">Immunity 42 family protein</fullName>
    </submittedName>
</protein>
<accession>A0AAW7CYU3</accession>
<dbReference type="Pfam" id="PF15593">
    <property type="entry name" value="Imm42"/>
    <property type="match status" value="1"/>
</dbReference>
<proteinExistence type="predicted"/>
<dbReference type="InterPro" id="IPR028958">
    <property type="entry name" value="Imm42"/>
</dbReference>
<dbReference type="EMBL" id="JASVWL010000011">
    <property type="protein sequence ID" value="MDL5355910.1"/>
    <property type="molecule type" value="Genomic_DNA"/>
</dbReference>
<dbReference type="GeneID" id="83613131"/>
<organism evidence="1 2">
    <name type="scientific">Proteus faecis</name>
    <dbReference type="NCBI Taxonomy" id="2050967"/>
    <lineage>
        <taxon>Bacteria</taxon>
        <taxon>Pseudomonadati</taxon>
        <taxon>Pseudomonadota</taxon>
        <taxon>Gammaproteobacteria</taxon>
        <taxon>Enterobacterales</taxon>
        <taxon>Morganellaceae</taxon>
        <taxon>Proteus</taxon>
    </lineage>
</organism>
<dbReference type="AlphaFoldDB" id="A0AAW7CYU3"/>
<evidence type="ECO:0000313" key="1">
    <source>
        <dbReference type="EMBL" id="MDL5355910.1"/>
    </source>
</evidence>
<evidence type="ECO:0000313" key="2">
    <source>
        <dbReference type="Proteomes" id="UP001224739"/>
    </source>
</evidence>
<sequence>MIFGDPYDFAVIYEKVEESNDGYWKFGFFNFVIKDELFPAKGSNYTLHMAINYLKDSVEEIDNCRPLDDHSINECELFGLIAHSHIKILDTDPDDFEIIPSQPIGVDLSPVEISDVGFYLFYYIENGDYESLIFSKDYGVTISKVMFPKGTIKKVLNKLPDKDSI</sequence>
<dbReference type="Proteomes" id="UP001224739">
    <property type="component" value="Unassembled WGS sequence"/>
</dbReference>
<reference evidence="1" key="1">
    <citation type="submission" date="2023-06" db="EMBL/GenBank/DDBJ databases">
        <title>Acute promotion of culturable opportunistic pathogens and persistent increase of antibiotic resistance following antibiotic exposure in mouse gut microbiota.</title>
        <authorList>
            <person name="Li L."/>
            <person name="Wang B."/>
            <person name="Sun Y."/>
            <person name="Wang M."/>
            <person name="Xu H."/>
        </authorList>
    </citation>
    <scope>NUCLEOTIDE SEQUENCE</scope>
    <source>
        <strain evidence="1">EPA10_1</strain>
    </source>
</reference>